<dbReference type="Proteomes" id="UP000460272">
    <property type="component" value="Unassembled WGS sequence"/>
</dbReference>
<name>A0A6P2C467_9ACTN</name>
<gene>
    <name evidence="2" type="ORF">EAS64_01845</name>
</gene>
<accession>A0A6P2C467</accession>
<keyword evidence="1" id="KW-0812">Transmembrane</keyword>
<evidence type="ECO:0000313" key="2">
    <source>
        <dbReference type="EMBL" id="TVZ06209.1"/>
    </source>
</evidence>
<dbReference type="EMBL" id="RPFW01000001">
    <property type="protein sequence ID" value="TVZ06209.1"/>
    <property type="molecule type" value="Genomic_DNA"/>
</dbReference>
<reference evidence="2 3" key="1">
    <citation type="submission" date="2018-11" db="EMBL/GenBank/DDBJ databases">
        <title>Trebonia kvetii gen.nov., sp.nov., a novel acidophilic actinobacterium, and proposal of the new actinobacterial family Treboniaceae fam. nov.</title>
        <authorList>
            <person name="Rapoport D."/>
            <person name="Sagova-Mareckova M."/>
            <person name="Sedlacek I."/>
            <person name="Provaznik J."/>
            <person name="Kralova S."/>
            <person name="Pavlinic D."/>
            <person name="Benes V."/>
            <person name="Kopecky J."/>
        </authorList>
    </citation>
    <scope>NUCLEOTIDE SEQUENCE [LARGE SCALE GENOMIC DNA]</scope>
    <source>
        <strain evidence="2 3">15Tr583</strain>
    </source>
</reference>
<feature type="transmembrane region" description="Helical" evidence="1">
    <location>
        <begin position="108"/>
        <end position="132"/>
    </location>
</feature>
<proteinExistence type="predicted"/>
<feature type="transmembrane region" description="Helical" evidence="1">
    <location>
        <begin position="31"/>
        <end position="60"/>
    </location>
</feature>
<feature type="transmembrane region" description="Helical" evidence="1">
    <location>
        <begin position="67"/>
        <end position="88"/>
    </location>
</feature>
<protein>
    <submittedName>
        <fullName evidence="2">Uncharacterized protein</fullName>
    </submittedName>
</protein>
<keyword evidence="1" id="KW-0472">Membrane</keyword>
<organism evidence="2 3">
    <name type="scientific">Trebonia kvetii</name>
    <dbReference type="NCBI Taxonomy" id="2480626"/>
    <lineage>
        <taxon>Bacteria</taxon>
        <taxon>Bacillati</taxon>
        <taxon>Actinomycetota</taxon>
        <taxon>Actinomycetes</taxon>
        <taxon>Streptosporangiales</taxon>
        <taxon>Treboniaceae</taxon>
        <taxon>Trebonia</taxon>
    </lineage>
</organism>
<sequence>MASATPGSKSSPTVASAARRVPVAQRMLADFLAVLALSLAGAHFGLWFVPFVLGAVVSAFRPRARAYVLVVAAGAAAGWALALWLMALDGLPVGATARTISALAGLPPYAAVVVAVTLLLAVLQALAGIWLARAVFPRQVRLPFPGRHPQP</sequence>
<evidence type="ECO:0000256" key="1">
    <source>
        <dbReference type="SAM" id="Phobius"/>
    </source>
</evidence>
<dbReference type="RefSeq" id="WP_145850963.1">
    <property type="nucleotide sequence ID" value="NZ_RPFW01000001.1"/>
</dbReference>
<evidence type="ECO:0000313" key="3">
    <source>
        <dbReference type="Proteomes" id="UP000460272"/>
    </source>
</evidence>
<keyword evidence="3" id="KW-1185">Reference proteome</keyword>
<keyword evidence="1" id="KW-1133">Transmembrane helix</keyword>
<comment type="caution">
    <text evidence="2">The sequence shown here is derived from an EMBL/GenBank/DDBJ whole genome shotgun (WGS) entry which is preliminary data.</text>
</comment>
<dbReference type="AlphaFoldDB" id="A0A6P2C467"/>